<evidence type="ECO:0000313" key="6">
    <source>
        <dbReference type="Proteomes" id="UP000002357"/>
    </source>
</evidence>
<organism evidence="5 6">
    <name type="scientific">Streptomyces clavuligerus</name>
    <dbReference type="NCBI Taxonomy" id="1901"/>
    <lineage>
        <taxon>Bacteria</taxon>
        <taxon>Bacillati</taxon>
        <taxon>Actinomycetota</taxon>
        <taxon>Actinomycetes</taxon>
        <taxon>Kitasatosporales</taxon>
        <taxon>Streptomycetaceae</taxon>
        <taxon>Streptomyces</taxon>
    </lineage>
</organism>
<gene>
    <name evidence="5" type="ORF">SCLAV_2226</name>
</gene>
<evidence type="ECO:0000256" key="3">
    <source>
        <dbReference type="SAM" id="Phobius"/>
    </source>
</evidence>
<feature type="transmembrane region" description="Helical" evidence="3">
    <location>
        <begin position="76"/>
        <end position="97"/>
    </location>
</feature>
<dbReference type="Gene3D" id="2.60.40.1240">
    <property type="match status" value="1"/>
</dbReference>
<dbReference type="EMBL" id="CM000913">
    <property type="protein sequence ID" value="EFG07299.1"/>
    <property type="molecule type" value="Genomic_DNA"/>
</dbReference>
<dbReference type="AlphaFoldDB" id="E2Q6H5"/>
<feature type="transmembrane region" description="Helical" evidence="3">
    <location>
        <begin position="109"/>
        <end position="132"/>
    </location>
</feature>
<evidence type="ECO:0000259" key="4">
    <source>
        <dbReference type="Pfam" id="PF11611"/>
    </source>
</evidence>
<sequence length="313" mass="31849">MSGRAPLMSHSTPQQPYDPYGSGTQQTHGAQQPYGQQPAGPSFGQPPAPPRRMRNGLGTAALVLGLIGAISGLIPLLFWLGGTLGLIALILGLSGRARAKRGEADNRKVALAGALLGLVAMVAGVAGAVITFKAVDDAVDDIDKITTGQSASKEPGADSGPGGKDGADGADGKDKAKGTEKKGDSALTAGDSASYPDGLKVTTAKPQDFTPDEYAAGHAEGNKAYRITITVENTGTKKFDTALLMVEARAGAEGVTAEQIFDGSVGNGFSGTLAPGKKATATFGFSAPGDARDLTLEVTPGFDHDASQWELKL</sequence>
<feature type="compositionally biased region" description="Basic and acidic residues" evidence="2">
    <location>
        <begin position="165"/>
        <end position="184"/>
    </location>
</feature>
<dbReference type="InterPro" id="IPR029051">
    <property type="entry name" value="DUF4352"/>
</dbReference>
<evidence type="ECO:0000256" key="2">
    <source>
        <dbReference type="SAM" id="MobiDB-lite"/>
    </source>
</evidence>
<feature type="region of interest" description="Disordered" evidence="2">
    <location>
        <begin position="146"/>
        <end position="211"/>
    </location>
</feature>
<evidence type="ECO:0000256" key="1">
    <source>
        <dbReference type="ARBA" id="ARBA00022729"/>
    </source>
</evidence>
<dbReference type="Proteomes" id="UP000002357">
    <property type="component" value="Chromosome"/>
</dbReference>
<feature type="region of interest" description="Disordered" evidence="2">
    <location>
        <begin position="1"/>
        <end position="54"/>
    </location>
</feature>
<evidence type="ECO:0000313" key="5">
    <source>
        <dbReference type="EMBL" id="EFG07299.1"/>
    </source>
</evidence>
<keyword evidence="3" id="KW-0472">Membrane</keyword>
<feature type="domain" description="DUF4352" evidence="4">
    <location>
        <begin position="219"/>
        <end position="302"/>
    </location>
</feature>
<dbReference type="InterPro" id="IPR029050">
    <property type="entry name" value="Immunoprotect_excell_Ig-like"/>
</dbReference>
<accession>E2Q6H5</accession>
<name>E2Q6H5_STRCL</name>
<feature type="compositionally biased region" description="Low complexity" evidence="2">
    <location>
        <begin position="29"/>
        <end position="41"/>
    </location>
</feature>
<proteinExistence type="predicted"/>
<keyword evidence="3" id="KW-0812">Transmembrane</keyword>
<protein>
    <recommendedName>
        <fullName evidence="4">DUF4352 domain-containing protein</fullName>
    </recommendedName>
</protein>
<keyword evidence="6" id="KW-1185">Reference proteome</keyword>
<feature type="transmembrane region" description="Helical" evidence="3">
    <location>
        <begin position="53"/>
        <end position="70"/>
    </location>
</feature>
<dbReference type="Pfam" id="PF11611">
    <property type="entry name" value="DUF4352"/>
    <property type="match status" value="1"/>
</dbReference>
<keyword evidence="3" id="KW-1133">Transmembrane helix</keyword>
<dbReference type="eggNOG" id="ENOG50335R8">
    <property type="taxonomic scope" value="Bacteria"/>
</dbReference>
<keyword evidence="1" id="KW-0732">Signal</keyword>
<reference evidence="5 6" key="1">
    <citation type="journal article" date="2010" name="Genome Biol. Evol.">
        <title>The sequence of a 1.8-mb bacterial linear plasmid reveals a rich evolutionary reservoir of secondary metabolic pathways.</title>
        <authorList>
            <person name="Medema M.H."/>
            <person name="Trefzer A."/>
            <person name="Kovalchuk A."/>
            <person name="van den Berg M."/>
            <person name="Mueller U."/>
            <person name="Heijne W."/>
            <person name="Wu L."/>
            <person name="Alam M.T."/>
            <person name="Ronning C.M."/>
            <person name="Nierman W.C."/>
            <person name="Bovenberg R.A.L."/>
            <person name="Breitling R."/>
            <person name="Takano E."/>
        </authorList>
    </citation>
    <scope>NUCLEOTIDE SEQUENCE [LARGE SCALE GENOMIC DNA]</scope>
    <source>
        <strain evidence="6">ATCC 27064 / DSM 738 / JCM 4710 / NBRC 13307 / NCIMB 12785 / NRRL 3585 / VKM Ac-602</strain>
    </source>
</reference>